<feature type="transmembrane region" description="Helical" evidence="1">
    <location>
        <begin position="132"/>
        <end position="155"/>
    </location>
</feature>
<sequence>MISAEKVNKLMHGKVLKMIQKVEKSKNKMDKEKAFEILNDPINKYLDKHIKKAMKKNAEYENKGQLLVPNEFEIGDDFLKEEEEIVNATGLSISEITRLVREIINKKMKANGFTLDMSKNYWIAGHNYAENLYFLGFWLAFFGVLMALAFVFDLISEDFFWGFIVMIVGGVIMYVAGEIWCGLLVDKYFVMYGLVNVQDKTTRKQLKKGYKCQKDNSEW</sequence>
<dbReference type="EMBL" id="CP040855">
    <property type="protein sequence ID" value="QIA88481.1"/>
    <property type="molecule type" value="Genomic_DNA"/>
</dbReference>
<dbReference type="EMBL" id="CP040855">
    <property type="protein sequence ID" value="QIA88459.1"/>
    <property type="molecule type" value="Genomic_DNA"/>
</dbReference>
<keyword evidence="1" id="KW-0812">Transmembrane</keyword>
<evidence type="ECO:0000256" key="1">
    <source>
        <dbReference type="SAM" id="Phobius"/>
    </source>
</evidence>
<protein>
    <submittedName>
        <fullName evidence="2">Uncharacterized protein</fullName>
    </submittedName>
</protein>
<evidence type="ECO:0000313" key="4">
    <source>
        <dbReference type="Proteomes" id="UP000464749"/>
    </source>
</evidence>
<keyword evidence="1" id="KW-1133">Transmembrane helix</keyword>
<reference evidence="2 4" key="1">
    <citation type="submission" date="2019-06" db="EMBL/GenBank/DDBJ databases">
        <title>Whole genome sequencing of Lactobacillus johnsonii strain G2A.</title>
        <authorList>
            <person name="Conlan S."/>
            <person name="Thomas P.J."/>
            <person name="Mullikin J."/>
            <person name="Singer J."/>
            <person name="Weaver C."/>
            <person name="Segre J.A."/>
        </authorList>
    </citation>
    <scope>NUCLEOTIDE SEQUENCE [LARGE SCALE GENOMIC DNA]</scope>
    <source>
        <strain evidence="2 4">G2A</strain>
        <plasmid evidence="2 4">unnamed1</plasmid>
    </source>
</reference>
<dbReference type="RefSeq" id="WP_163588824.1">
    <property type="nucleotide sequence ID" value="NZ_CP040855.1"/>
</dbReference>
<proteinExistence type="predicted"/>
<evidence type="ECO:0000313" key="3">
    <source>
        <dbReference type="EMBL" id="QIA88481.1"/>
    </source>
</evidence>
<dbReference type="Proteomes" id="UP000464749">
    <property type="component" value="Plasmid unnamed1"/>
</dbReference>
<gene>
    <name evidence="2" type="ORF">FEE39_09415</name>
    <name evidence="3" type="ORF">FEE39_09535</name>
</gene>
<keyword evidence="1" id="KW-0472">Membrane</keyword>
<dbReference type="AlphaFoldDB" id="A0A9X7XVC4"/>
<name>A0A9X7XVC4_LACJH</name>
<organism evidence="2 4">
    <name type="scientific">Lactobacillus johnsonii</name>
    <dbReference type="NCBI Taxonomy" id="33959"/>
    <lineage>
        <taxon>Bacteria</taxon>
        <taxon>Bacillati</taxon>
        <taxon>Bacillota</taxon>
        <taxon>Bacilli</taxon>
        <taxon>Lactobacillales</taxon>
        <taxon>Lactobacillaceae</taxon>
        <taxon>Lactobacillus</taxon>
    </lineage>
</organism>
<accession>A0A9X7XVC4</accession>
<feature type="transmembrane region" description="Helical" evidence="1">
    <location>
        <begin position="161"/>
        <end position="185"/>
    </location>
</feature>
<geneLocation type="plasmid" evidence="2 4">
    <name>unnamed1</name>
</geneLocation>
<keyword evidence="2" id="KW-0614">Plasmid</keyword>
<evidence type="ECO:0000313" key="2">
    <source>
        <dbReference type="EMBL" id="QIA88459.1"/>
    </source>
</evidence>